<feature type="domain" description="NIDO" evidence="3">
    <location>
        <begin position="109"/>
        <end position="265"/>
    </location>
</feature>
<dbReference type="PROSITE" id="PS51220">
    <property type="entry name" value="NIDO"/>
    <property type="match status" value="1"/>
</dbReference>
<dbReference type="EMBL" id="JAODUO010000718">
    <property type="protein sequence ID" value="KAK2175638.1"/>
    <property type="molecule type" value="Genomic_DNA"/>
</dbReference>
<evidence type="ECO:0000313" key="4">
    <source>
        <dbReference type="EMBL" id="KAK2175638.1"/>
    </source>
</evidence>
<name>A0AAD9KQ65_RIDPI</name>
<gene>
    <name evidence="4" type="ORF">NP493_718g04022</name>
</gene>
<dbReference type="Proteomes" id="UP001209878">
    <property type="component" value="Unassembled WGS sequence"/>
</dbReference>
<evidence type="ECO:0000256" key="1">
    <source>
        <dbReference type="SAM" id="MobiDB-lite"/>
    </source>
</evidence>
<protein>
    <recommendedName>
        <fullName evidence="3">NIDO domain-containing protein</fullName>
    </recommendedName>
</protein>
<sequence length="304" mass="34160">MYVLRICFALLVLCVVLAVGRRRGHSRRGSGPPLPSPAHLCPFGGSLDTEMDPNDDGNSGRLRIPRFPFFGRRYRSLYVNTNGLISFNQPNADYTPEWFPQTRDILIAPYWADADTRLNEGRVYYRESKGVPCITKLSEIVQKAFKNDFQATWLFFATWHRVTFYRRDNTASFRPPVNTFQTILVTNGRESYVVFNYGDIAWTTGEASGGDENGLGGTPAEVGFNAGDGTRYYTQFGSLTPDIIDIRTKTNCNTRGRFVFRVDGREILSPQPTLYGYFRGDVSRSRSAMRGKPTGKKPEAPAAA</sequence>
<feature type="signal peptide" evidence="2">
    <location>
        <begin position="1"/>
        <end position="18"/>
    </location>
</feature>
<dbReference type="Pfam" id="PF06119">
    <property type="entry name" value="NIDO"/>
    <property type="match status" value="1"/>
</dbReference>
<dbReference type="InterPro" id="IPR003886">
    <property type="entry name" value="NIDO_dom"/>
</dbReference>
<comment type="caution">
    <text evidence="4">The sequence shown here is derived from an EMBL/GenBank/DDBJ whole genome shotgun (WGS) entry which is preliminary data.</text>
</comment>
<dbReference type="InterPro" id="IPR051495">
    <property type="entry name" value="Epithelial_Barrier/Signaling"/>
</dbReference>
<feature type="chain" id="PRO_5042292748" description="NIDO domain-containing protein" evidence="2">
    <location>
        <begin position="19"/>
        <end position="304"/>
    </location>
</feature>
<keyword evidence="5" id="KW-1185">Reference proteome</keyword>
<proteinExistence type="predicted"/>
<reference evidence="4" key="1">
    <citation type="journal article" date="2023" name="Mol. Biol. Evol.">
        <title>Third-Generation Sequencing Reveals the Adaptive Role of the Epigenome in Three Deep-Sea Polychaetes.</title>
        <authorList>
            <person name="Perez M."/>
            <person name="Aroh O."/>
            <person name="Sun Y."/>
            <person name="Lan Y."/>
            <person name="Juniper S.K."/>
            <person name="Young C.R."/>
            <person name="Angers B."/>
            <person name="Qian P.Y."/>
        </authorList>
    </citation>
    <scope>NUCLEOTIDE SEQUENCE</scope>
    <source>
        <strain evidence="4">R07B-5</strain>
    </source>
</reference>
<dbReference type="GO" id="GO:0007160">
    <property type="term" value="P:cell-matrix adhesion"/>
    <property type="evidence" value="ECO:0007669"/>
    <property type="project" value="InterPro"/>
</dbReference>
<dbReference type="AlphaFoldDB" id="A0AAD9KQ65"/>
<accession>A0AAD9KQ65</accession>
<dbReference type="PANTHER" id="PTHR13802">
    <property type="entry name" value="MUCIN 4-RELATED"/>
    <property type="match status" value="1"/>
</dbReference>
<evidence type="ECO:0000313" key="5">
    <source>
        <dbReference type="Proteomes" id="UP001209878"/>
    </source>
</evidence>
<organism evidence="4 5">
    <name type="scientific">Ridgeia piscesae</name>
    <name type="common">Tubeworm</name>
    <dbReference type="NCBI Taxonomy" id="27915"/>
    <lineage>
        <taxon>Eukaryota</taxon>
        <taxon>Metazoa</taxon>
        <taxon>Spiralia</taxon>
        <taxon>Lophotrochozoa</taxon>
        <taxon>Annelida</taxon>
        <taxon>Polychaeta</taxon>
        <taxon>Sedentaria</taxon>
        <taxon>Canalipalpata</taxon>
        <taxon>Sabellida</taxon>
        <taxon>Siboglinidae</taxon>
        <taxon>Ridgeia</taxon>
    </lineage>
</organism>
<evidence type="ECO:0000259" key="3">
    <source>
        <dbReference type="PROSITE" id="PS51220"/>
    </source>
</evidence>
<evidence type="ECO:0000256" key="2">
    <source>
        <dbReference type="SAM" id="SignalP"/>
    </source>
</evidence>
<dbReference type="SMART" id="SM00539">
    <property type="entry name" value="NIDO"/>
    <property type="match status" value="1"/>
</dbReference>
<keyword evidence="2" id="KW-0732">Signal</keyword>
<dbReference type="PANTHER" id="PTHR13802:SF59">
    <property type="entry name" value="SUSHI DOMAIN-CONTAINING PROTEIN 2"/>
    <property type="match status" value="1"/>
</dbReference>
<feature type="region of interest" description="Disordered" evidence="1">
    <location>
        <begin position="285"/>
        <end position="304"/>
    </location>
</feature>